<keyword evidence="7" id="KW-1185">Reference proteome</keyword>
<evidence type="ECO:0000256" key="3">
    <source>
        <dbReference type="ARBA" id="ARBA00023014"/>
    </source>
</evidence>
<dbReference type="InterPro" id="IPR002016">
    <property type="entry name" value="Haem_peroxidase"/>
</dbReference>
<dbReference type="GO" id="GO:0005739">
    <property type="term" value="C:mitochondrion"/>
    <property type="evidence" value="ECO:0007669"/>
    <property type="project" value="GOC"/>
</dbReference>
<dbReference type="PANTHER" id="PTHR10371">
    <property type="entry name" value="NADH DEHYDROGENASE UBIQUINONE FLAVOPROTEIN 2, MITOCHONDRIAL"/>
    <property type="match status" value="1"/>
</dbReference>
<dbReference type="InterPro" id="IPR010255">
    <property type="entry name" value="Haem_peroxidase_sf"/>
</dbReference>
<evidence type="ECO:0000256" key="1">
    <source>
        <dbReference type="ARBA" id="ARBA00022723"/>
    </source>
</evidence>
<evidence type="ECO:0000259" key="5">
    <source>
        <dbReference type="PROSITE" id="PS50873"/>
    </source>
</evidence>
<reference evidence="7" key="1">
    <citation type="journal article" date="2011" name="Nat. Genet.">
        <title>The Arabidopsis lyrata genome sequence and the basis of rapid genome size change.</title>
        <authorList>
            <person name="Hu T.T."/>
            <person name="Pattyn P."/>
            <person name="Bakker E.G."/>
            <person name="Cao J."/>
            <person name="Cheng J.-F."/>
            <person name="Clark R.M."/>
            <person name="Fahlgren N."/>
            <person name="Fawcett J.A."/>
            <person name="Grimwood J."/>
            <person name="Gundlach H."/>
            <person name="Haberer G."/>
            <person name="Hollister J.D."/>
            <person name="Ossowski S."/>
            <person name="Ottilar R.P."/>
            <person name="Salamov A.A."/>
            <person name="Schneeberger K."/>
            <person name="Spannagl M."/>
            <person name="Wang X."/>
            <person name="Yang L."/>
            <person name="Nasrallah M.E."/>
            <person name="Bergelson J."/>
            <person name="Carrington J.C."/>
            <person name="Gaut B.S."/>
            <person name="Schmutz J."/>
            <person name="Mayer K.F.X."/>
            <person name="Van de Peer Y."/>
            <person name="Grigoriev I.V."/>
            <person name="Nordborg M."/>
            <person name="Weigel D."/>
            <person name="Guo Y.-L."/>
        </authorList>
    </citation>
    <scope>NUCLEOTIDE SEQUENCE [LARGE SCALE GENOMIC DNA]</scope>
    <source>
        <strain evidence="7">cv. MN47</strain>
    </source>
</reference>
<dbReference type="Gene3D" id="1.10.10.1590">
    <property type="entry name" value="NADH-quinone oxidoreductase subunit E"/>
    <property type="match status" value="1"/>
</dbReference>
<dbReference type="PANTHER" id="PTHR10371:SF3">
    <property type="entry name" value="NADH DEHYDROGENASE [UBIQUINONE] FLAVOPROTEIN 2, MITOCHONDRIAL"/>
    <property type="match status" value="1"/>
</dbReference>
<dbReference type="InterPro" id="IPR041921">
    <property type="entry name" value="NuoE_N"/>
</dbReference>
<dbReference type="Gene3D" id="1.10.420.10">
    <property type="entry name" value="Peroxidase, domain 2"/>
    <property type="match status" value="1"/>
</dbReference>
<sequence length="103" mass="11518">VKEILSYYPSNYKQFAVIPLLDLAQQQHGGWLPVSAMNVAGAPFYPLETGRKDSAAAFREIAEQQLPAPHTTLSVILAKFFAKGFNERDTVSLWFLFHFKGSS</sequence>
<dbReference type="GO" id="GO:0046872">
    <property type="term" value="F:metal ion binding"/>
    <property type="evidence" value="ECO:0007669"/>
    <property type="project" value="UniProtKB-KW"/>
</dbReference>
<dbReference type="GO" id="GO:0003954">
    <property type="term" value="F:NADH dehydrogenase activity"/>
    <property type="evidence" value="ECO:0007669"/>
    <property type="project" value="TreeGrafter"/>
</dbReference>
<dbReference type="GO" id="GO:0004601">
    <property type="term" value="F:peroxidase activity"/>
    <property type="evidence" value="ECO:0007669"/>
    <property type="project" value="InterPro"/>
</dbReference>
<dbReference type="Gene3D" id="1.10.520.10">
    <property type="match status" value="1"/>
</dbReference>
<gene>
    <name evidence="6" type="ORF">ARALYDRAFT_673283</name>
</gene>
<dbReference type="AlphaFoldDB" id="D7L2J4"/>
<dbReference type="GO" id="GO:0006120">
    <property type="term" value="P:mitochondrial electron transport, NADH to ubiquinone"/>
    <property type="evidence" value="ECO:0007669"/>
    <property type="project" value="TreeGrafter"/>
</dbReference>
<dbReference type="GO" id="GO:0006979">
    <property type="term" value="P:response to oxidative stress"/>
    <property type="evidence" value="ECO:0007669"/>
    <property type="project" value="InterPro"/>
</dbReference>
<dbReference type="STRING" id="81972.D7L2J4"/>
<evidence type="ECO:0000256" key="2">
    <source>
        <dbReference type="ARBA" id="ARBA00023004"/>
    </source>
</evidence>
<dbReference type="GO" id="GO:0020037">
    <property type="term" value="F:heme binding"/>
    <property type="evidence" value="ECO:0007669"/>
    <property type="project" value="InterPro"/>
</dbReference>
<name>D7L2J4_ARALL</name>
<dbReference type="Pfam" id="PF00141">
    <property type="entry name" value="peroxidase"/>
    <property type="match status" value="1"/>
</dbReference>
<dbReference type="PROSITE" id="PS50873">
    <property type="entry name" value="PEROXIDASE_4"/>
    <property type="match status" value="1"/>
</dbReference>
<evidence type="ECO:0000256" key="4">
    <source>
        <dbReference type="RuleBase" id="RU004241"/>
    </source>
</evidence>
<keyword evidence="1" id="KW-0479">Metal-binding</keyword>
<protein>
    <submittedName>
        <fullName evidence="6">Predicted protein</fullName>
    </submittedName>
</protein>
<evidence type="ECO:0000313" key="6">
    <source>
        <dbReference type="EMBL" id="EFH59657.1"/>
    </source>
</evidence>
<feature type="domain" description="Plant heme peroxidase family profile" evidence="5">
    <location>
        <begin position="35"/>
        <end position="103"/>
    </location>
</feature>
<dbReference type="SUPFAM" id="SSF48113">
    <property type="entry name" value="Heme-dependent peroxidases"/>
    <property type="match status" value="1"/>
</dbReference>
<dbReference type="Gramene" id="Al_scaffold_0003_2480">
    <property type="protein sequence ID" value="Al_scaffold_0003_2480"/>
    <property type="gene ID" value="Al_scaffold_0003_2480"/>
</dbReference>
<keyword evidence="2" id="KW-0408">Iron</keyword>
<dbReference type="Proteomes" id="UP000008694">
    <property type="component" value="Unassembled WGS sequence"/>
</dbReference>
<dbReference type="HOGENOM" id="CLU_2270604_0_0_1"/>
<evidence type="ECO:0000313" key="7">
    <source>
        <dbReference type="Proteomes" id="UP000008694"/>
    </source>
</evidence>
<accession>D7L2J4</accession>
<dbReference type="eggNOG" id="KOG3196">
    <property type="taxonomic scope" value="Eukaryota"/>
</dbReference>
<organism evidence="7">
    <name type="scientific">Arabidopsis lyrata subsp. lyrata</name>
    <name type="common">Lyre-leaved rock-cress</name>
    <dbReference type="NCBI Taxonomy" id="81972"/>
    <lineage>
        <taxon>Eukaryota</taxon>
        <taxon>Viridiplantae</taxon>
        <taxon>Streptophyta</taxon>
        <taxon>Embryophyta</taxon>
        <taxon>Tracheophyta</taxon>
        <taxon>Spermatophyta</taxon>
        <taxon>Magnoliopsida</taxon>
        <taxon>eudicotyledons</taxon>
        <taxon>Gunneridae</taxon>
        <taxon>Pentapetalae</taxon>
        <taxon>rosids</taxon>
        <taxon>malvids</taxon>
        <taxon>Brassicales</taxon>
        <taxon>Brassicaceae</taxon>
        <taxon>Camelineae</taxon>
        <taxon>Arabidopsis</taxon>
    </lineage>
</organism>
<comment type="similarity">
    <text evidence="4">Belongs to the peroxidase family.</text>
</comment>
<dbReference type="EMBL" id="GL348715">
    <property type="protein sequence ID" value="EFH59657.1"/>
    <property type="molecule type" value="Genomic_DNA"/>
</dbReference>
<proteinExistence type="inferred from homology"/>
<keyword evidence="3" id="KW-0411">Iron-sulfur</keyword>
<feature type="non-terminal residue" evidence="6">
    <location>
        <position position="1"/>
    </location>
</feature>
<dbReference type="GO" id="GO:0051536">
    <property type="term" value="F:iron-sulfur cluster binding"/>
    <property type="evidence" value="ECO:0007669"/>
    <property type="project" value="UniProtKB-KW"/>
</dbReference>